<dbReference type="Proteomes" id="UP001177003">
    <property type="component" value="Chromosome 0"/>
</dbReference>
<name>A0AA35YAX9_LACSI</name>
<feature type="compositionally biased region" description="Basic residues" evidence="1">
    <location>
        <begin position="77"/>
        <end position="90"/>
    </location>
</feature>
<proteinExistence type="predicted"/>
<evidence type="ECO:0000256" key="1">
    <source>
        <dbReference type="SAM" id="MobiDB-lite"/>
    </source>
</evidence>
<dbReference type="EMBL" id="OX465086">
    <property type="protein sequence ID" value="CAI9265471.1"/>
    <property type="molecule type" value="Genomic_DNA"/>
</dbReference>
<dbReference type="AlphaFoldDB" id="A0AA35YAX9"/>
<keyword evidence="3" id="KW-1185">Reference proteome</keyword>
<feature type="region of interest" description="Disordered" evidence="1">
    <location>
        <begin position="74"/>
        <end position="99"/>
    </location>
</feature>
<accession>A0AA35YAX9</accession>
<organism evidence="2 3">
    <name type="scientific">Lactuca saligna</name>
    <name type="common">Willowleaf lettuce</name>
    <dbReference type="NCBI Taxonomy" id="75948"/>
    <lineage>
        <taxon>Eukaryota</taxon>
        <taxon>Viridiplantae</taxon>
        <taxon>Streptophyta</taxon>
        <taxon>Embryophyta</taxon>
        <taxon>Tracheophyta</taxon>
        <taxon>Spermatophyta</taxon>
        <taxon>Magnoliopsida</taxon>
        <taxon>eudicotyledons</taxon>
        <taxon>Gunneridae</taxon>
        <taxon>Pentapetalae</taxon>
        <taxon>asterids</taxon>
        <taxon>campanulids</taxon>
        <taxon>Asterales</taxon>
        <taxon>Asteraceae</taxon>
        <taxon>Cichorioideae</taxon>
        <taxon>Cichorieae</taxon>
        <taxon>Lactucinae</taxon>
        <taxon>Lactuca</taxon>
    </lineage>
</organism>
<protein>
    <submittedName>
        <fullName evidence="2">Uncharacterized protein</fullName>
    </submittedName>
</protein>
<evidence type="ECO:0000313" key="2">
    <source>
        <dbReference type="EMBL" id="CAI9265471.1"/>
    </source>
</evidence>
<gene>
    <name evidence="2" type="ORF">LSALG_LOCUS6074</name>
</gene>
<evidence type="ECO:0000313" key="3">
    <source>
        <dbReference type="Proteomes" id="UP001177003"/>
    </source>
</evidence>
<sequence length="190" mass="21948">MRIWGGSKWIEGSLGPEGNISDRRVSSGSVYTRLGPICSFGLIQEQFCIYFWAFSTWEEHQYWWRLPVGPGVETHKQTRGHNTHRNIKSKGKPEEEPFAPPRSVYSFHLGVHKKETKTSPSFHSSNPSKNYSQFPNFPTQFIFTYPFSLSRFLKFIQNSIYNHSFSFSDTHRSSICSVNRQSEKPTTSSP</sequence>
<reference evidence="2" key="1">
    <citation type="submission" date="2023-04" db="EMBL/GenBank/DDBJ databases">
        <authorList>
            <person name="Vijverberg K."/>
            <person name="Xiong W."/>
            <person name="Schranz E."/>
        </authorList>
    </citation>
    <scope>NUCLEOTIDE SEQUENCE</scope>
</reference>